<dbReference type="AlphaFoldDB" id="A0AAF0E1P2"/>
<dbReference type="InterPro" id="IPR019531">
    <property type="entry name" value="Pmp4"/>
</dbReference>
<dbReference type="GO" id="GO:0005778">
    <property type="term" value="C:peroxisomal membrane"/>
    <property type="evidence" value="ECO:0007669"/>
    <property type="project" value="TreeGrafter"/>
</dbReference>
<evidence type="ECO:0008006" key="3">
    <source>
        <dbReference type="Google" id="ProtNLM"/>
    </source>
</evidence>
<dbReference type="PANTHER" id="PTHR15460">
    <property type="entry name" value="PEROXISOMAL MEMBRANE PROTEIN 4"/>
    <property type="match status" value="1"/>
</dbReference>
<name>A0AAF0E1P2_9BASI</name>
<accession>A0AAF0E1P2</accession>
<protein>
    <recommendedName>
        <fullName evidence="3">Peroxisomal membrane protein 4</fullName>
    </recommendedName>
</protein>
<keyword evidence="2" id="KW-1185">Reference proteome</keyword>
<sequence length="126" mass="14237">MSQIQRALTKFILNPSNHDVLAIVKGVRNGIVYGTKIRFPHALVMVFLFGSGTPRDKFKKILTATRQHAVRLGMYVAIYKTILTIQRDLLTNGKETPDQSFIAGLIGGWYMFGERTPINEQVRNTD</sequence>
<dbReference type="Pfam" id="PF02466">
    <property type="entry name" value="Tim17"/>
    <property type="match status" value="1"/>
</dbReference>
<proteinExistence type="predicted"/>
<evidence type="ECO:0000313" key="1">
    <source>
        <dbReference type="EMBL" id="WFD03400.1"/>
    </source>
</evidence>
<organism evidence="1 2">
    <name type="scientific">Malassezia obtusa</name>
    <dbReference type="NCBI Taxonomy" id="76774"/>
    <lineage>
        <taxon>Eukaryota</taxon>
        <taxon>Fungi</taxon>
        <taxon>Dikarya</taxon>
        <taxon>Basidiomycota</taxon>
        <taxon>Ustilaginomycotina</taxon>
        <taxon>Malasseziomycetes</taxon>
        <taxon>Malasseziales</taxon>
        <taxon>Malasseziaceae</taxon>
        <taxon>Malassezia</taxon>
    </lineage>
</organism>
<dbReference type="EMBL" id="CP119937">
    <property type="protein sequence ID" value="WFD03400.1"/>
    <property type="molecule type" value="Genomic_DNA"/>
</dbReference>
<dbReference type="PANTHER" id="PTHR15460:SF3">
    <property type="entry name" value="PEROXISOMAL MEMBRANE PROTEIN 4"/>
    <property type="match status" value="1"/>
</dbReference>
<evidence type="ECO:0000313" key="2">
    <source>
        <dbReference type="Proteomes" id="UP001214603"/>
    </source>
</evidence>
<reference evidence="1" key="1">
    <citation type="submission" date="2023-03" db="EMBL/GenBank/DDBJ databases">
        <title>Mating type loci evolution in Malassezia.</title>
        <authorList>
            <person name="Coelho M.A."/>
        </authorList>
    </citation>
    <scope>NUCLEOTIDE SEQUENCE</scope>
    <source>
        <strain evidence="1">CBS 7876</strain>
    </source>
</reference>
<gene>
    <name evidence="1" type="ORF">MOBT1_002089</name>
</gene>
<dbReference type="Proteomes" id="UP001214603">
    <property type="component" value="Chromosome 4"/>
</dbReference>